<gene>
    <name evidence="2" type="ORF">POM88_009771</name>
</gene>
<feature type="compositionally biased region" description="Polar residues" evidence="1">
    <location>
        <begin position="25"/>
        <end position="40"/>
    </location>
</feature>
<sequence length="156" mass="17808">MGPTKGGSYKSIEVSSPQGPLVPNPQESNPVDQNPNTEQVPISHDDERVIIKMNRYKYTDVQVNPELISHLSPDELADVVRLYNTTILKQTNQNVNEDSEGSKNCQRSQRSVFDRIGDKGKNKETDKTESQERGRNKDKKDAREKIQMLRELKEKI</sequence>
<protein>
    <submittedName>
        <fullName evidence="2">Uncharacterized protein</fullName>
    </submittedName>
</protein>
<accession>A0AAD8J9S1</accession>
<name>A0AAD8J9S1_9APIA</name>
<reference evidence="2" key="2">
    <citation type="submission" date="2023-05" db="EMBL/GenBank/DDBJ databases">
        <authorList>
            <person name="Schelkunov M.I."/>
        </authorList>
    </citation>
    <scope>NUCLEOTIDE SEQUENCE</scope>
    <source>
        <strain evidence="2">Hsosn_3</strain>
        <tissue evidence="2">Leaf</tissue>
    </source>
</reference>
<evidence type="ECO:0000313" key="2">
    <source>
        <dbReference type="EMBL" id="KAK1399908.1"/>
    </source>
</evidence>
<dbReference type="Proteomes" id="UP001237642">
    <property type="component" value="Unassembled WGS sequence"/>
</dbReference>
<feature type="region of interest" description="Disordered" evidence="1">
    <location>
        <begin position="91"/>
        <end position="156"/>
    </location>
</feature>
<dbReference type="EMBL" id="JAUIZM010000002">
    <property type="protein sequence ID" value="KAK1399908.1"/>
    <property type="molecule type" value="Genomic_DNA"/>
</dbReference>
<reference evidence="2" key="1">
    <citation type="submission" date="2023-02" db="EMBL/GenBank/DDBJ databases">
        <title>Genome of toxic invasive species Heracleum sosnowskyi carries increased number of genes despite the absence of recent whole-genome duplications.</title>
        <authorList>
            <person name="Schelkunov M."/>
            <person name="Shtratnikova V."/>
            <person name="Makarenko M."/>
            <person name="Klepikova A."/>
            <person name="Omelchenko D."/>
            <person name="Novikova G."/>
            <person name="Obukhova E."/>
            <person name="Bogdanov V."/>
            <person name="Penin A."/>
            <person name="Logacheva M."/>
        </authorList>
    </citation>
    <scope>NUCLEOTIDE SEQUENCE</scope>
    <source>
        <strain evidence="2">Hsosn_3</strain>
        <tissue evidence="2">Leaf</tissue>
    </source>
</reference>
<feature type="compositionally biased region" description="Polar residues" evidence="1">
    <location>
        <begin position="91"/>
        <end position="111"/>
    </location>
</feature>
<comment type="caution">
    <text evidence="2">The sequence shown here is derived from an EMBL/GenBank/DDBJ whole genome shotgun (WGS) entry which is preliminary data.</text>
</comment>
<feature type="region of interest" description="Disordered" evidence="1">
    <location>
        <begin position="1"/>
        <end position="46"/>
    </location>
</feature>
<evidence type="ECO:0000313" key="3">
    <source>
        <dbReference type="Proteomes" id="UP001237642"/>
    </source>
</evidence>
<evidence type="ECO:0000256" key="1">
    <source>
        <dbReference type="SAM" id="MobiDB-lite"/>
    </source>
</evidence>
<feature type="compositionally biased region" description="Basic and acidic residues" evidence="1">
    <location>
        <begin position="112"/>
        <end position="156"/>
    </location>
</feature>
<dbReference type="AlphaFoldDB" id="A0AAD8J9S1"/>
<proteinExistence type="predicted"/>
<keyword evidence="3" id="KW-1185">Reference proteome</keyword>
<organism evidence="2 3">
    <name type="scientific">Heracleum sosnowskyi</name>
    <dbReference type="NCBI Taxonomy" id="360622"/>
    <lineage>
        <taxon>Eukaryota</taxon>
        <taxon>Viridiplantae</taxon>
        <taxon>Streptophyta</taxon>
        <taxon>Embryophyta</taxon>
        <taxon>Tracheophyta</taxon>
        <taxon>Spermatophyta</taxon>
        <taxon>Magnoliopsida</taxon>
        <taxon>eudicotyledons</taxon>
        <taxon>Gunneridae</taxon>
        <taxon>Pentapetalae</taxon>
        <taxon>asterids</taxon>
        <taxon>campanulids</taxon>
        <taxon>Apiales</taxon>
        <taxon>Apiaceae</taxon>
        <taxon>Apioideae</taxon>
        <taxon>apioid superclade</taxon>
        <taxon>Tordylieae</taxon>
        <taxon>Tordyliinae</taxon>
        <taxon>Heracleum</taxon>
    </lineage>
</organism>